<sequence length="348" mass="36981">MGDRAPAEDGLVGWWVALPPGAGTAVMATGIVSIGLHLVGQEALSGVLLVLAAIAWLALAVDFARQLLREREQWEAKADTPPALTAVAATTILGTWFALQGWSGVALAALVVAVLIWPVLLTSVVRHWRRRLPGTVFLVCVATQGLAVLGGTLVVSLPSGWLAWRALGCFLLGLALYPLAFLRFDLGQVRSGAGDQWVAGGTLAISALAGSKLLAVPAWRGTALHDALRALTLVPLALSVCWYAVLVFAEARWPRPRYDMRRWATVFPMGMTAVATLSVAVAVGWLRTPGQVLLWVTVTAWVLALVGLGRHLAAYSRWPAPGPRQGAFLGAPGAAVDTKPLHRPREYV</sequence>
<keyword evidence="2 5" id="KW-0812">Transmembrane</keyword>
<dbReference type="RefSeq" id="WP_143609710.1">
    <property type="nucleotide sequence ID" value="NZ_CP107955.1"/>
</dbReference>
<feature type="transmembrane region" description="Helical" evidence="5">
    <location>
        <begin position="263"/>
        <end position="286"/>
    </location>
</feature>
<organism evidence="6 7">
    <name type="scientific">Streptomyces mirabilis</name>
    <dbReference type="NCBI Taxonomy" id="68239"/>
    <lineage>
        <taxon>Bacteria</taxon>
        <taxon>Bacillati</taxon>
        <taxon>Actinomycetota</taxon>
        <taxon>Actinomycetes</taxon>
        <taxon>Kitasatosporales</taxon>
        <taxon>Streptomycetaceae</taxon>
        <taxon>Streptomyces</taxon>
    </lineage>
</organism>
<gene>
    <name evidence="6" type="ORF">PU648_12695</name>
</gene>
<keyword evidence="7" id="KW-1185">Reference proteome</keyword>
<evidence type="ECO:0000256" key="1">
    <source>
        <dbReference type="ARBA" id="ARBA00004141"/>
    </source>
</evidence>
<accession>A0ABU3UH78</accession>
<proteinExistence type="predicted"/>
<dbReference type="InterPro" id="IPR038665">
    <property type="entry name" value="Voltage-dep_anion_channel_sf"/>
</dbReference>
<dbReference type="EMBL" id="JARAKF010000001">
    <property type="protein sequence ID" value="MDU8993201.1"/>
    <property type="molecule type" value="Genomic_DNA"/>
</dbReference>
<dbReference type="Proteomes" id="UP001257627">
    <property type="component" value="Unassembled WGS sequence"/>
</dbReference>
<feature type="transmembrane region" description="Helical" evidence="5">
    <location>
        <begin position="105"/>
        <end position="124"/>
    </location>
</feature>
<keyword evidence="3 5" id="KW-1133">Transmembrane helix</keyword>
<dbReference type="Pfam" id="PF03595">
    <property type="entry name" value="SLAC1"/>
    <property type="match status" value="1"/>
</dbReference>
<comment type="subcellular location">
    <subcellularLocation>
        <location evidence="1">Membrane</location>
        <topology evidence="1">Multi-pass membrane protein</topology>
    </subcellularLocation>
</comment>
<evidence type="ECO:0000313" key="6">
    <source>
        <dbReference type="EMBL" id="MDU8993201.1"/>
    </source>
</evidence>
<feature type="transmembrane region" description="Helical" evidence="5">
    <location>
        <begin position="196"/>
        <end position="215"/>
    </location>
</feature>
<feature type="transmembrane region" description="Helical" evidence="5">
    <location>
        <begin position="136"/>
        <end position="157"/>
    </location>
</feature>
<feature type="transmembrane region" description="Helical" evidence="5">
    <location>
        <begin position="43"/>
        <end position="61"/>
    </location>
</feature>
<dbReference type="Gene3D" id="1.50.10.150">
    <property type="entry name" value="Voltage-dependent anion channel"/>
    <property type="match status" value="1"/>
</dbReference>
<comment type="caution">
    <text evidence="6">The sequence shown here is derived from an EMBL/GenBank/DDBJ whole genome shotgun (WGS) entry which is preliminary data.</text>
</comment>
<feature type="transmembrane region" description="Helical" evidence="5">
    <location>
        <begin position="163"/>
        <end position="184"/>
    </location>
</feature>
<dbReference type="CDD" id="cd09319">
    <property type="entry name" value="TDT_like_1"/>
    <property type="match status" value="1"/>
</dbReference>
<evidence type="ECO:0000313" key="7">
    <source>
        <dbReference type="Proteomes" id="UP001257627"/>
    </source>
</evidence>
<feature type="transmembrane region" description="Helical" evidence="5">
    <location>
        <begin position="292"/>
        <end position="309"/>
    </location>
</feature>
<feature type="transmembrane region" description="Helical" evidence="5">
    <location>
        <begin position="12"/>
        <end position="37"/>
    </location>
</feature>
<protein>
    <submittedName>
        <fullName evidence="6">Tellurite resistance/C4-dicarboxylate transporter family protein</fullName>
    </submittedName>
</protein>
<evidence type="ECO:0000256" key="4">
    <source>
        <dbReference type="ARBA" id="ARBA00023136"/>
    </source>
</evidence>
<feature type="transmembrane region" description="Helical" evidence="5">
    <location>
        <begin position="82"/>
        <end position="99"/>
    </location>
</feature>
<evidence type="ECO:0000256" key="3">
    <source>
        <dbReference type="ARBA" id="ARBA00022989"/>
    </source>
</evidence>
<reference evidence="6 7" key="1">
    <citation type="submission" date="2023-02" db="EMBL/GenBank/DDBJ databases">
        <authorList>
            <person name="Maleckis M."/>
        </authorList>
    </citation>
    <scope>NUCLEOTIDE SEQUENCE [LARGE SCALE GENOMIC DNA]</scope>
    <source>
        <strain evidence="6 7">P8-A2</strain>
    </source>
</reference>
<evidence type="ECO:0000256" key="5">
    <source>
        <dbReference type="SAM" id="Phobius"/>
    </source>
</evidence>
<evidence type="ECO:0000256" key="2">
    <source>
        <dbReference type="ARBA" id="ARBA00022692"/>
    </source>
</evidence>
<dbReference type="InterPro" id="IPR004695">
    <property type="entry name" value="SLAC1/Mae1/Ssu1/TehA"/>
</dbReference>
<name>A0ABU3UH78_9ACTN</name>
<keyword evidence="4 5" id="KW-0472">Membrane</keyword>
<feature type="transmembrane region" description="Helical" evidence="5">
    <location>
        <begin position="227"/>
        <end position="251"/>
    </location>
</feature>